<dbReference type="PANTHER" id="PTHR34090">
    <property type="entry name" value="39S RIBOSOMAL PROTEIN L52, MITOCHONDRIAL"/>
    <property type="match status" value="1"/>
</dbReference>
<dbReference type="EMBL" id="HBUF01572772">
    <property type="protein sequence ID" value="CAG6767216.1"/>
    <property type="molecule type" value="Transcribed_RNA"/>
</dbReference>
<evidence type="ECO:0000256" key="9">
    <source>
        <dbReference type="SAM" id="Coils"/>
    </source>
</evidence>
<evidence type="ECO:0000256" key="7">
    <source>
        <dbReference type="ARBA" id="ARBA00035181"/>
    </source>
</evidence>
<dbReference type="EMBL" id="HBUF01137651">
    <property type="protein sequence ID" value="CAG6645612.1"/>
    <property type="molecule type" value="Transcribed_RNA"/>
</dbReference>
<keyword evidence="3" id="KW-0809">Transit peptide</keyword>
<keyword evidence="5" id="KW-0496">Mitochondrion</keyword>
<keyword evidence="9" id="KW-0175">Coiled coil</keyword>
<dbReference type="PANTHER" id="PTHR34090:SF1">
    <property type="entry name" value="LARGE RIBOSOMAL SUBUNIT PROTEIN ML52"/>
    <property type="match status" value="1"/>
</dbReference>
<dbReference type="Pfam" id="PF18699">
    <property type="entry name" value="MRPL52"/>
    <property type="match status" value="1"/>
</dbReference>
<evidence type="ECO:0000256" key="3">
    <source>
        <dbReference type="ARBA" id="ARBA00022946"/>
    </source>
</evidence>
<sequence length="183" mass="21511">MRQLSLFAKTFIQNGHLDASRIKHLQYKCLHTSQVVHDHPTAKKVQRKYYVKNDHYDEIKLKPFTQTKGVERWRTKYNLPHHVDSMKWKAKHGLPQDLNSCGPLTDNPDYSYVDETLVRPPPYGSGQRKRIMEQIEHAKTIVQFCKELDQGKQKYQDKLKAKEEEKDKIINSKLKPKGSEVLN</sequence>
<feature type="coiled-coil region" evidence="9">
    <location>
        <begin position="145"/>
        <end position="172"/>
    </location>
</feature>
<keyword evidence="4 10" id="KW-0689">Ribosomal protein</keyword>
<evidence type="ECO:0000256" key="6">
    <source>
        <dbReference type="ARBA" id="ARBA00023274"/>
    </source>
</evidence>
<evidence type="ECO:0000256" key="8">
    <source>
        <dbReference type="ARBA" id="ARBA00035425"/>
    </source>
</evidence>
<evidence type="ECO:0000256" key="2">
    <source>
        <dbReference type="ARBA" id="ARBA00007232"/>
    </source>
</evidence>
<keyword evidence="6" id="KW-0687">Ribonucleoprotein</keyword>
<name>A0A8D8XC03_9HEMI</name>
<reference evidence="10" key="1">
    <citation type="submission" date="2021-05" db="EMBL/GenBank/DDBJ databases">
        <authorList>
            <person name="Alioto T."/>
            <person name="Alioto T."/>
            <person name="Gomez Garrido J."/>
        </authorList>
    </citation>
    <scope>NUCLEOTIDE SEQUENCE</scope>
</reference>
<dbReference type="EMBL" id="HBUF01294478">
    <property type="protein sequence ID" value="CAG6689883.1"/>
    <property type="molecule type" value="Transcribed_RNA"/>
</dbReference>
<organism evidence="10">
    <name type="scientific">Cacopsylla melanoneura</name>
    <dbReference type="NCBI Taxonomy" id="428564"/>
    <lineage>
        <taxon>Eukaryota</taxon>
        <taxon>Metazoa</taxon>
        <taxon>Ecdysozoa</taxon>
        <taxon>Arthropoda</taxon>
        <taxon>Hexapoda</taxon>
        <taxon>Insecta</taxon>
        <taxon>Pterygota</taxon>
        <taxon>Neoptera</taxon>
        <taxon>Paraneoptera</taxon>
        <taxon>Hemiptera</taxon>
        <taxon>Sternorrhyncha</taxon>
        <taxon>Psylloidea</taxon>
        <taxon>Psyllidae</taxon>
        <taxon>Psyllinae</taxon>
        <taxon>Cacopsylla</taxon>
    </lineage>
</organism>
<comment type="similarity">
    <text evidence="2">Belongs to the mitochondrion-specific ribosomal protein mL52 family.</text>
</comment>
<dbReference type="GO" id="GO:0032543">
    <property type="term" value="P:mitochondrial translation"/>
    <property type="evidence" value="ECO:0007669"/>
    <property type="project" value="InterPro"/>
</dbReference>
<dbReference type="GO" id="GO:0005762">
    <property type="term" value="C:mitochondrial large ribosomal subunit"/>
    <property type="evidence" value="ECO:0007669"/>
    <property type="project" value="InterPro"/>
</dbReference>
<evidence type="ECO:0000256" key="5">
    <source>
        <dbReference type="ARBA" id="ARBA00023128"/>
    </source>
</evidence>
<proteinExistence type="inferred from homology"/>
<evidence type="ECO:0000313" key="10">
    <source>
        <dbReference type="EMBL" id="CAG6689883.1"/>
    </source>
</evidence>
<dbReference type="GO" id="GO:0003735">
    <property type="term" value="F:structural constituent of ribosome"/>
    <property type="evidence" value="ECO:0007669"/>
    <property type="project" value="InterPro"/>
</dbReference>
<dbReference type="AlphaFoldDB" id="A0A8D8XC03"/>
<dbReference type="EMBL" id="HBUF01572771">
    <property type="protein sequence ID" value="CAG6767215.1"/>
    <property type="molecule type" value="Transcribed_RNA"/>
</dbReference>
<accession>A0A8D8XC03</accession>
<comment type="subcellular location">
    <subcellularLocation>
        <location evidence="1">Mitochondrion</location>
    </subcellularLocation>
</comment>
<protein>
    <recommendedName>
        <fullName evidence="7">Large ribosomal subunit protein mL52</fullName>
    </recommendedName>
    <alternativeName>
        <fullName evidence="8">39S ribosomal protein L52, mitochondrial</fullName>
    </alternativeName>
</protein>
<dbReference type="InterPro" id="IPR034596">
    <property type="entry name" value="Ribosomal_mL52"/>
</dbReference>
<evidence type="ECO:0000256" key="4">
    <source>
        <dbReference type="ARBA" id="ARBA00022980"/>
    </source>
</evidence>
<evidence type="ECO:0000256" key="1">
    <source>
        <dbReference type="ARBA" id="ARBA00004173"/>
    </source>
</evidence>